<proteinExistence type="predicted"/>
<gene>
    <name evidence="2" type="ORF">AVDCRST_MAG24-1271</name>
</gene>
<sequence length="133" mass="13833">ERPRVPLRPAGAHQPVGGRSARGRAGRRRGRVPRVDRPVPRRPHRPVPAPHLRRPLRARRAGAVPGGPGGPDDRGRLPVAGAGRGPRRCRGAHSPGDRRAGGADAAGVDPHRAPGHEHHVSGVHSGGSAATSL</sequence>
<dbReference type="AlphaFoldDB" id="A0A6J4LXE8"/>
<evidence type="ECO:0000256" key="1">
    <source>
        <dbReference type="SAM" id="MobiDB-lite"/>
    </source>
</evidence>
<organism evidence="2">
    <name type="scientific">uncultured Nocardioidaceae bacterium</name>
    <dbReference type="NCBI Taxonomy" id="253824"/>
    <lineage>
        <taxon>Bacteria</taxon>
        <taxon>Bacillati</taxon>
        <taxon>Actinomycetota</taxon>
        <taxon>Actinomycetes</taxon>
        <taxon>Propionibacteriales</taxon>
        <taxon>Nocardioidaceae</taxon>
        <taxon>environmental samples</taxon>
    </lineage>
</organism>
<dbReference type="EMBL" id="CADCUF010000195">
    <property type="protein sequence ID" value="CAA9340736.1"/>
    <property type="molecule type" value="Genomic_DNA"/>
</dbReference>
<name>A0A6J4LXE8_9ACTN</name>
<protein>
    <submittedName>
        <fullName evidence="2">Uncharacterized protein</fullName>
    </submittedName>
</protein>
<feature type="region of interest" description="Disordered" evidence="1">
    <location>
        <begin position="1"/>
        <end position="133"/>
    </location>
</feature>
<accession>A0A6J4LXE8</accession>
<feature type="non-terminal residue" evidence="2">
    <location>
        <position position="1"/>
    </location>
</feature>
<feature type="compositionally biased region" description="Basic residues" evidence="1">
    <location>
        <begin position="21"/>
        <end position="32"/>
    </location>
</feature>
<evidence type="ECO:0000313" key="2">
    <source>
        <dbReference type="EMBL" id="CAA9340736.1"/>
    </source>
</evidence>
<feature type="non-terminal residue" evidence="2">
    <location>
        <position position="133"/>
    </location>
</feature>
<feature type="compositionally biased region" description="Basic residues" evidence="1">
    <location>
        <begin position="40"/>
        <end position="60"/>
    </location>
</feature>
<feature type="compositionally biased region" description="Low complexity" evidence="1">
    <location>
        <begin position="122"/>
        <end position="133"/>
    </location>
</feature>
<feature type="compositionally biased region" description="Basic and acidic residues" evidence="1">
    <location>
        <begin position="109"/>
        <end position="120"/>
    </location>
</feature>
<reference evidence="2" key="1">
    <citation type="submission" date="2020-02" db="EMBL/GenBank/DDBJ databases">
        <authorList>
            <person name="Meier V. D."/>
        </authorList>
    </citation>
    <scope>NUCLEOTIDE SEQUENCE</scope>
    <source>
        <strain evidence="2">AVDCRST_MAG24</strain>
    </source>
</reference>